<keyword evidence="5" id="KW-1185">Reference proteome</keyword>
<dbReference type="Proteomes" id="UP000002484">
    <property type="component" value="Chromosome"/>
</dbReference>
<evidence type="ECO:0000259" key="3">
    <source>
        <dbReference type="Pfam" id="PF02826"/>
    </source>
</evidence>
<dbReference type="HOGENOM" id="CLU_019796_1_3_11"/>
<dbReference type="EMBL" id="CP002299">
    <property type="protein sequence ID" value="ADP83021.1"/>
    <property type="molecule type" value="Genomic_DNA"/>
</dbReference>
<accession>E3J4A2</accession>
<organism evidence="4 5">
    <name type="scientific">Pseudofrankia inefficax (strain DSM 45817 / CECT 9037 / DDB 130130 / EuI1c)</name>
    <name type="common">Frankia inefficax</name>
    <dbReference type="NCBI Taxonomy" id="298654"/>
    <lineage>
        <taxon>Bacteria</taxon>
        <taxon>Bacillati</taxon>
        <taxon>Actinomycetota</taxon>
        <taxon>Actinomycetes</taxon>
        <taxon>Frankiales</taxon>
        <taxon>Frankiaceae</taxon>
        <taxon>Pseudofrankia</taxon>
    </lineage>
</organism>
<reference evidence="4 5" key="1">
    <citation type="submission" date="2010-10" db="EMBL/GenBank/DDBJ databases">
        <title>Complete sequence of Frankia sp. EuI1c.</title>
        <authorList>
            <consortium name="US DOE Joint Genome Institute"/>
            <person name="Lucas S."/>
            <person name="Copeland A."/>
            <person name="Lapidus A."/>
            <person name="Cheng J.-F."/>
            <person name="Bruce D."/>
            <person name="Goodwin L."/>
            <person name="Pitluck S."/>
            <person name="Chertkov O."/>
            <person name="Detter J.C."/>
            <person name="Han C."/>
            <person name="Tapia R."/>
            <person name="Land M."/>
            <person name="Hauser L."/>
            <person name="Jeffries C."/>
            <person name="Kyrpides N."/>
            <person name="Ivanova N."/>
            <person name="Mikhailova N."/>
            <person name="Beauchemin N."/>
            <person name="Sen A."/>
            <person name="Sur S.A."/>
            <person name="Gtari M."/>
            <person name="Wall L."/>
            <person name="Tisa L."/>
            <person name="Woyke T."/>
        </authorList>
    </citation>
    <scope>NUCLEOTIDE SEQUENCE [LARGE SCALE GENOMIC DNA]</scope>
    <source>
        <strain evidence="5">DSM 45817 / CECT 9037 / EuI1c</strain>
    </source>
</reference>
<dbReference type="Pfam" id="PF02826">
    <property type="entry name" value="2-Hacid_dh_C"/>
    <property type="match status" value="1"/>
</dbReference>
<dbReference type="GO" id="GO:0016618">
    <property type="term" value="F:hydroxypyruvate reductase [NAD(P)H] activity"/>
    <property type="evidence" value="ECO:0007669"/>
    <property type="project" value="TreeGrafter"/>
</dbReference>
<evidence type="ECO:0000256" key="1">
    <source>
        <dbReference type="ARBA" id="ARBA00023002"/>
    </source>
</evidence>
<dbReference type="GO" id="GO:0030267">
    <property type="term" value="F:glyoxylate reductase (NADPH) activity"/>
    <property type="evidence" value="ECO:0007669"/>
    <property type="project" value="TreeGrafter"/>
</dbReference>
<protein>
    <submittedName>
        <fullName evidence="4">D-isomer specific 2-hydroxyacid dehydrogenase NAD-binding protein</fullName>
    </submittedName>
</protein>
<keyword evidence="2" id="KW-0520">NAD</keyword>
<sequence length="369" mass="39583">MEDRLVEVPATDGLGLGIGAPAGSGGRPIVVLRPAPRRHDELFDAAVRAELDQVFQIVDLPGIDPDADEALLDAVLPEVFAIVGQPSLPRERIARAARLRAVLNVEGNFLPNVDYRACFERGVHVLSAGPAFAQPVAEYALGLALDLARGISREDRAFRAGEEARVPYGRSRGVLLRGADVGLIGFGNLGRALHPLLAPFRPTIRVYDPWLPAAVLRDHGLLPASLGETVSRSQFLFVLAAATTENRHLLGAAELALAPPDARLVLVSRAPVVDYEALLERVAGGHLRAAVDVWPEEPLALDHPARALDGLVLSGHRAGGVPAAFREIGAMVRDDLLLLARGLPPVRMQPGARELIERYRNRPVTGQTD</sequence>
<evidence type="ECO:0000313" key="5">
    <source>
        <dbReference type="Proteomes" id="UP000002484"/>
    </source>
</evidence>
<proteinExistence type="predicted"/>
<dbReference type="AlphaFoldDB" id="E3J4A2"/>
<dbReference type="SUPFAM" id="SSF52283">
    <property type="entry name" value="Formate/glycerate dehydrogenase catalytic domain-like"/>
    <property type="match status" value="1"/>
</dbReference>
<dbReference type="STRING" id="298654.FraEuI1c_5032"/>
<evidence type="ECO:0000256" key="2">
    <source>
        <dbReference type="ARBA" id="ARBA00023027"/>
    </source>
</evidence>
<dbReference type="InterPro" id="IPR050223">
    <property type="entry name" value="D-isomer_2-hydroxyacid_DH"/>
</dbReference>
<gene>
    <name evidence="4" type="ordered locus">FraEuI1c_5032</name>
</gene>
<dbReference type="PANTHER" id="PTHR10996">
    <property type="entry name" value="2-HYDROXYACID DEHYDROGENASE-RELATED"/>
    <property type="match status" value="1"/>
</dbReference>
<dbReference type="OrthoDB" id="117809at2"/>
<dbReference type="SUPFAM" id="SSF51735">
    <property type="entry name" value="NAD(P)-binding Rossmann-fold domains"/>
    <property type="match status" value="1"/>
</dbReference>
<dbReference type="InParanoid" id="E3J4A2"/>
<dbReference type="Gene3D" id="3.40.50.720">
    <property type="entry name" value="NAD(P)-binding Rossmann-like Domain"/>
    <property type="match status" value="2"/>
</dbReference>
<dbReference type="KEGG" id="fri:FraEuI1c_5032"/>
<dbReference type="eggNOG" id="COG0111">
    <property type="taxonomic scope" value="Bacteria"/>
</dbReference>
<dbReference type="InterPro" id="IPR006140">
    <property type="entry name" value="D-isomer_DH_NAD-bd"/>
</dbReference>
<dbReference type="InterPro" id="IPR036291">
    <property type="entry name" value="NAD(P)-bd_dom_sf"/>
</dbReference>
<keyword evidence="1" id="KW-0560">Oxidoreductase</keyword>
<dbReference type="GO" id="GO:0005829">
    <property type="term" value="C:cytosol"/>
    <property type="evidence" value="ECO:0007669"/>
    <property type="project" value="TreeGrafter"/>
</dbReference>
<dbReference type="PANTHER" id="PTHR10996:SF178">
    <property type="entry name" value="2-HYDROXYACID DEHYDROGENASE YGL185C-RELATED"/>
    <property type="match status" value="1"/>
</dbReference>
<name>E3J4A2_PSEI1</name>
<feature type="domain" description="D-isomer specific 2-hydroxyacid dehydrogenase NAD-binding" evidence="3">
    <location>
        <begin position="141"/>
        <end position="318"/>
    </location>
</feature>
<dbReference type="GO" id="GO:0051287">
    <property type="term" value="F:NAD binding"/>
    <property type="evidence" value="ECO:0007669"/>
    <property type="project" value="InterPro"/>
</dbReference>
<evidence type="ECO:0000313" key="4">
    <source>
        <dbReference type="EMBL" id="ADP83021.1"/>
    </source>
</evidence>